<dbReference type="Pfam" id="PF07691">
    <property type="entry name" value="PA14"/>
    <property type="match status" value="1"/>
</dbReference>
<evidence type="ECO:0000256" key="4">
    <source>
        <dbReference type="SAM" id="SignalP"/>
    </source>
</evidence>
<dbReference type="InterPro" id="IPR036962">
    <property type="entry name" value="Glyco_hydro_3_N_sf"/>
</dbReference>
<dbReference type="eggNOG" id="COG1472">
    <property type="taxonomic scope" value="Bacteria"/>
</dbReference>
<organism evidence="6 7">
    <name type="scientific">Gemmatirosa kalamazoonensis</name>
    <dbReference type="NCBI Taxonomy" id="861299"/>
    <lineage>
        <taxon>Bacteria</taxon>
        <taxon>Pseudomonadati</taxon>
        <taxon>Gemmatimonadota</taxon>
        <taxon>Gemmatimonadia</taxon>
        <taxon>Gemmatimonadales</taxon>
        <taxon>Gemmatimonadaceae</taxon>
        <taxon>Gemmatirosa</taxon>
    </lineage>
</organism>
<evidence type="ECO:0000256" key="1">
    <source>
        <dbReference type="ARBA" id="ARBA00005336"/>
    </source>
</evidence>
<dbReference type="InterPro" id="IPR037524">
    <property type="entry name" value="PA14/GLEYA"/>
</dbReference>
<dbReference type="SUPFAM" id="SSF56988">
    <property type="entry name" value="Anthrax protective antigen"/>
    <property type="match status" value="1"/>
</dbReference>
<dbReference type="Gene3D" id="2.60.40.10">
    <property type="entry name" value="Immunoglobulins"/>
    <property type="match status" value="1"/>
</dbReference>
<dbReference type="FunFam" id="2.60.40.10:FF:000495">
    <property type="entry name" value="Periplasmic beta-glucosidase"/>
    <property type="match status" value="1"/>
</dbReference>
<keyword evidence="2 4" id="KW-0732">Signal</keyword>
<dbReference type="GO" id="GO:0009044">
    <property type="term" value="F:xylan 1,4-beta-xylosidase activity"/>
    <property type="evidence" value="ECO:0007669"/>
    <property type="project" value="InterPro"/>
</dbReference>
<evidence type="ECO:0000259" key="5">
    <source>
        <dbReference type="PROSITE" id="PS51820"/>
    </source>
</evidence>
<gene>
    <name evidence="6" type="ORF">J421_0563</name>
</gene>
<dbReference type="SUPFAM" id="SSF52279">
    <property type="entry name" value="Beta-D-glucan exohydrolase, C-terminal domain"/>
    <property type="match status" value="1"/>
</dbReference>
<dbReference type="PANTHER" id="PTHR42721:SF3">
    <property type="entry name" value="BETA-D-XYLOSIDASE 5-RELATED"/>
    <property type="match status" value="1"/>
</dbReference>
<dbReference type="GO" id="GO:0031222">
    <property type="term" value="P:arabinan catabolic process"/>
    <property type="evidence" value="ECO:0007669"/>
    <property type="project" value="TreeGrafter"/>
</dbReference>
<evidence type="ECO:0000256" key="3">
    <source>
        <dbReference type="ARBA" id="ARBA00022801"/>
    </source>
</evidence>
<dbReference type="InterPro" id="IPR013783">
    <property type="entry name" value="Ig-like_fold"/>
</dbReference>
<comment type="similarity">
    <text evidence="1">Belongs to the glycosyl hydrolase 3 family.</text>
</comment>
<feature type="signal peptide" evidence="4">
    <location>
        <begin position="1"/>
        <end position="18"/>
    </location>
</feature>
<evidence type="ECO:0000256" key="2">
    <source>
        <dbReference type="ARBA" id="ARBA00022729"/>
    </source>
</evidence>
<dbReference type="InterPro" id="IPR036881">
    <property type="entry name" value="Glyco_hydro_3_C_sf"/>
</dbReference>
<dbReference type="InterPro" id="IPR017853">
    <property type="entry name" value="GH"/>
</dbReference>
<protein>
    <submittedName>
        <fullName evidence="6">Glycoside hydrolase family 3 domain protein</fullName>
    </submittedName>
</protein>
<keyword evidence="3 6" id="KW-0378">Hydrolase</keyword>
<dbReference type="SMART" id="SM00758">
    <property type="entry name" value="PA14"/>
    <property type="match status" value="1"/>
</dbReference>
<dbReference type="InterPro" id="IPR044993">
    <property type="entry name" value="BXL"/>
</dbReference>
<dbReference type="InterPro" id="IPR001764">
    <property type="entry name" value="Glyco_hydro_3_N"/>
</dbReference>
<dbReference type="SMART" id="SM01217">
    <property type="entry name" value="Fn3_like"/>
    <property type="match status" value="1"/>
</dbReference>
<dbReference type="HOGENOM" id="CLU_004542_5_3_0"/>
<dbReference type="Proteomes" id="UP000019151">
    <property type="component" value="Chromosome"/>
</dbReference>
<dbReference type="InterPro" id="IPR026891">
    <property type="entry name" value="Fn3-like"/>
</dbReference>
<evidence type="ECO:0000313" key="6">
    <source>
        <dbReference type="EMBL" id="AHG88100.1"/>
    </source>
</evidence>
<dbReference type="RefSeq" id="WP_104022175.1">
    <property type="nucleotide sequence ID" value="NZ_CP007128.1"/>
</dbReference>
<dbReference type="SUPFAM" id="SSF51445">
    <property type="entry name" value="(Trans)glycosidases"/>
    <property type="match status" value="1"/>
</dbReference>
<name>W0RCQ0_9BACT</name>
<dbReference type="KEGG" id="gba:J421_0563"/>
<dbReference type="GO" id="GO:0046556">
    <property type="term" value="F:alpha-L-arabinofuranosidase activity"/>
    <property type="evidence" value="ECO:0007669"/>
    <property type="project" value="TreeGrafter"/>
</dbReference>
<dbReference type="PATRIC" id="fig|861299.3.peg.575"/>
<accession>W0RCQ0</accession>
<dbReference type="GO" id="GO:0045493">
    <property type="term" value="P:xylan catabolic process"/>
    <property type="evidence" value="ECO:0007669"/>
    <property type="project" value="InterPro"/>
</dbReference>
<reference evidence="6 7" key="1">
    <citation type="journal article" date="2014" name="Genome Announc.">
        <title>Genome Sequence and Methylome of Soil Bacterium Gemmatirosa kalamazoonensis KBS708T, a Member of the Rarely Cultivated Gemmatimonadetes Phylum.</title>
        <authorList>
            <person name="Debruyn J.M."/>
            <person name="Radosevich M."/>
            <person name="Wommack K.E."/>
            <person name="Polson S.W."/>
            <person name="Hauser L.J."/>
            <person name="Fawaz M.N."/>
            <person name="Korlach J."/>
            <person name="Tsai Y.C."/>
        </authorList>
    </citation>
    <scope>NUCLEOTIDE SEQUENCE [LARGE SCALE GENOMIC DNA]</scope>
    <source>
        <strain evidence="6 7">KBS708</strain>
    </source>
</reference>
<dbReference type="PANTHER" id="PTHR42721">
    <property type="entry name" value="SUGAR HYDROLASE-RELATED"/>
    <property type="match status" value="1"/>
</dbReference>
<keyword evidence="7" id="KW-1185">Reference proteome</keyword>
<dbReference type="Gene3D" id="3.20.20.300">
    <property type="entry name" value="Glycoside hydrolase, family 3, N-terminal domain"/>
    <property type="match status" value="1"/>
</dbReference>
<feature type="domain" description="PA14" evidence="5">
    <location>
        <begin position="456"/>
        <end position="603"/>
    </location>
</feature>
<dbReference type="AlphaFoldDB" id="W0RCQ0"/>
<proteinExistence type="inferred from homology"/>
<feature type="chain" id="PRO_5004794125" evidence="4">
    <location>
        <begin position="19"/>
        <end position="872"/>
    </location>
</feature>
<sequence>MRTLAAAALLLTASTAAAQQSPAPYQNPNLPFEQRAADLVSRMTLDEKVQQMKDVAPAIPRLGVPEYNWWNEALHGVARSGLATVFPQAIGFAATWDDPLVFRMATVISDEARAKHHEYLRHDSHARYQGLTIWSPNINLFRDPRWGRGQETYGEDPWLTGHLAVQFIKGLQGDDPTYLKTVATVKHFAVHSGPEPERHEFDAVVSERDLRETYLPHFEMGIRDGGAYSLMCAYNAIYGHSACASDLLLKDVLRGEWKFPGYVVSDCGAIDDIYLRHKDVSTAPAAAALAVKTGTDLDCGRVYPNLAQAVQQGLITEREIDVSLRRLFLARMKLGMFDPPARVKWAQIPYSTVDSPEHRALARQVARESMVLLKNDRNTLPLRKDLGTIAVIGPNADNWRMLLGNYNGIPKDPVTPLRGIREAVAKSTRVLTARGSDLAEGFPVLGVVPSTALSADGRPGLRAEYFAGRAMTGAPAETATDTTLDVNWHEAAPRAGMNPDDFGVRWTATLTPPKSGTYRLGLIGTMKFTLALDDSVIVRSVYPSRDGEFPDPRLVQSPPVTLEGGRTYRLRVDAQESYGEAEMQLVWSPPGETLAEEALGVARQADAVVLFLGLTANLEGEEMRVQIPGFRGGDRTTLDLPAPQQRLLEQVTALGKPTVLVLLNGSALAVNWAQANVPAIVEAWYPGQAGGQAIADVLFGDYNPGGRLPVTFYKDTTDLPPFTSYAMQGRTYRFFKGTPLFPFGYGLSYTTFAYRNLRTSAPSLASDGTVTVSVDVTNTGRRAGDEVVQLYVRHAGSKVERPIKDLRGYRRVSLKPGETRTVSFPLAARSLAYWNTERHAWAVESEPVELQVGGSSADVRVTRTLAVRGPTR</sequence>
<dbReference type="PRINTS" id="PR00133">
    <property type="entry name" value="GLHYDRLASE3"/>
</dbReference>
<dbReference type="Gene3D" id="3.40.50.1700">
    <property type="entry name" value="Glycoside hydrolase family 3 C-terminal domain"/>
    <property type="match status" value="2"/>
</dbReference>
<dbReference type="EMBL" id="CP007128">
    <property type="protein sequence ID" value="AHG88100.1"/>
    <property type="molecule type" value="Genomic_DNA"/>
</dbReference>
<dbReference type="InterPro" id="IPR002772">
    <property type="entry name" value="Glyco_hydro_3_C"/>
</dbReference>
<dbReference type="Pfam" id="PF14310">
    <property type="entry name" value="Fn3-like"/>
    <property type="match status" value="1"/>
</dbReference>
<evidence type="ECO:0000313" key="7">
    <source>
        <dbReference type="Proteomes" id="UP000019151"/>
    </source>
</evidence>
<dbReference type="PROSITE" id="PS51820">
    <property type="entry name" value="PA14"/>
    <property type="match status" value="1"/>
</dbReference>
<dbReference type="STRING" id="861299.J421_0563"/>
<dbReference type="OrthoDB" id="9781691at2"/>
<dbReference type="GO" id="GO:0008422">
    <property type="term" value="F:beta-glucosidase activity"/>
    <property type="evidence" value="ECO:0007669"/>
    <property type="project" value="UniProtKB-ARBA"/>
</dbReference>
<dbReference type="InParanoid" id="W0RCQ0"/>
<dbReference type="Pfam" id="PF00933">
    <property type="entry name" value="Glyco_hydro_3"/>
    <property type="match status" value="1"/>
</dbReference>
<dbReference type="InterPro" id="IPR011658">
    <property type="entry name" value="PA14_dom"/>
</dbReference>
<dbReference type="Pfam" id="PF01915">
    <property type="entry name" value="Glyco_hydro_3_C"/>
    <property type="match status" value="1"/>
</dbReference>